<evidence type="ECO:0000313" key="2">
    <source>
        <dbReference type="EMBL" id="NKX46068.1"/>
    </source>
</evidence>
<dbReference type="EMBL" id="JAAZQQ010000006">
    <property type="protein sequence ID" value="NKX46068.1"/>
    <property type="molecule type" value="Genomic_DNA"/>
</dbReference>
<gene>
    <name evidence="2" type="ORF">HCU73_15845</name>
</gene>
<dbReference type="AlphaFoldDB" id="A0A7X6H136"/>
<reference evidence="2 3" key="1">
    <citation type="submission" date="2020-04" db="EMBL/GenBank/DDBJ databases">
        <authorList>
            <person name="Yoon J."/>
        </authorList>
    </citation>
    <scope>NUCLEOTIDE SEQUENCE [LARGE SCALE GENOMIC DNA]</scope>
    <source>
        <strain evidence="2 3">KMU-115</strain>
    </source>
</reference>
<dbReference type="Proteomes" id="UP000526408">
    <property type="component" value="Unassembled WGS sequence"/>
</dbReference>
<feature type="signal peptide" evidence="1">
    <location>
        <begin position="1"/>
        <end position="20"/>
    </location>
</feature>
<evidence type="ECO:0000256" key="1">
    <source>
        <dbReference type="SAM" id="SignalP"/>
    </source>
</evidence>
<name>A0A7X6H136_9RHOB</name>
<feature type="chain" id="PRO_5030698774" evidence="1">
    <location>
        <begin position="21"/>
        <end position="143"/>
    </location>
</feature>
<evidence type="ECO:0000313" key="3">
    <source>
        <dbReference type="Proteomes" id="UP000526408"/>
    </source>
</evidence>
<comment type="caution">
    <text evidence="2">The sequence shown here is derived from an EMBL/GenBank/DDBJ whole genome shotgun (WGS) entry which is preliminary data.</text>
</comment>
<sequence length="143" mass="14781">MTRAALPLPLLLALAAPAAAQTAVEPVLAETCRATAVCTAAGDCGPSDLAFALTVTEPEPHRPVTTVTLPGSPPAEALRDATSGTAHAWAADGIAYTLLYIFNSGFYDRADAPEDPPEFLLTMAPIQGRIGDARIYTGTCEAL</sequence>
<protein>
    <submittedName>
        <fullName evidence="2">Uncharacterized protein</fullName>
    </submittedName>
</protein>
<organism evidence="2 3">
    <name type="scientific">Roseicyclus persicicus</name>
    <dbReference type="NCBI Taxonomy" id="2650661"/>
    <lineage>
        <taxon>Bacteria</taxon>
        <taxon>Pseudomonadati</taxon>
        <taxon>Pseudomonadota</taxon>
        <taxon>Alphaproteobacteria</taxon>
        <taxon>Rhodobacterales</taxon>
        <taxon>Roseobacteraceae</taxon>
        <taxon>Roseicyclus</taxon>
    </lineage>
</organism>
<keyword evidence="1" id="KW-0732">Signal</keyword>
<dbReference type="RefSeq" id="WP_168624458.1">
    <property type="nucleotide sequence ID" value="NZ_JAAZQQ010000006.1"/>
</dbReference>
<proteinExistence type="predicted"/>
<accession>A0A7X6H136</accession>
<keyword evidence="3" id="KW-1185">Reference proteome</keyword>